<feature type="region of interest" description="Disordered" evidence="1">
    <location>
        <begin position="55"/>
        <end position="86"/>
    </location>
</feature>
<sequence length="86" mass="9849">MNPEDILKNLTPEIVARFRSAIETGRWPNGDKLTAEQRNTCMEAVIVYEHHTLPPEQRTGYVPPKATPCKTDDEQPLSWQSKSEQK</sequence>
<evidence type="ECO:0000256" key="1">
    <source>
        <dbReference type="SAM" id="MobiDB-lite"/>
    </source>
</evidence>
<dbReference type="AlphaFoldDB" id="C5BL06"/>
<dbReference type="eggNOG" id="COG3139">
    <property type="taxonomic scope" value="Bacteria"/>
</dbReference>
<dbReference type="KEGG" id="ttu:TERTU_2441"/>
<proteinExistence type="predicted"/>
<organism evidence="2 3">
    <name type="scientific">Teredinibacter turnerae (strain ATCC 39867 / T7901)</name>
    <dbReference type="NCBI Taxonomy" id="377629"/>
    <lineage>
        <taxon>Bacteria</taxon>
        <taxon>Pseudomonadati</taxon>
        <taxon>Pseudomonadota</taxon>
        <taxon>Gammaproteobacteria</taxon>
        <taxon>Cellvibrionales</taxon>
        <taxon>Cellvibrionaceae</taxon>
        <taxon>Teredinibacter</taxon>
    </lineage>
</organism>
<dbReference type="Proteomes" id="UP000009080">
    <property type="component" value="Chromosome"/>
</dbReference>
<reference evidence="2 3" key="1">
    <citation type="journal article" date="2009" name="PLoS ONE">
        <title>The complete genome of Teredinibacter turnerae T7901: an intracellular endosymbiont of marine wood-boring bivalves (shipworms).</title>
        <authorList>
            <person name="Yang J.C."/>
            <person name="Madupu R."/>
            <person name="Durkin A.S."/>
            <person name="Ekborg N.A."/>
            <person name="Pedamallu C.S."/>
            <person name="Hostetler J.B."/>
            <person name="Radune D."/>
            <person name="Toms B.S."/>
            <person name="Henrissat B."/>
            <person name="Coutinho P.M."/>
            <person name="Schwarz S."/>
            <person name="Field L."/>
            <person name="Trindade-Silva A.E."/>
            <person name="Soares C.A.G."/>
            <person name="Elshahawi S."/>
            <person name="Hanora A."/>
            <person name="Schmidt E.W."/>
            <person name="Haygood M.G."/>
            <person name="Posfai J."/>
            <person name="Benner J."/>
            <person name="Madinger C."/>
            <person name="Nove J."/>
            <person name="Anton B."/>
            <person name="Chaudhary K."/>
            <person name="Foster J."/>
            <person name="Holman A."/>
            <person name="Kumar S."/>
            <person name="Lessard P.A."/>
            <person name="Luyten Y.A."/>
            <person name="Slatko B."/>
            <person name="Wood N."/>
            <person name="Wu B."/>
            <person name="Teplitski M."/>
            <person name="Mougous J.D."/>
            <person name="Ward N."/>
            <person name="Eisen J.A."/>
            <person name="Badger J.H."/>
            <person name="Distel D.L."/>
        </authorList>
    </citation>
    <scope>NUCLEOTIDE SEQUENCE [LARGE SCALE GENOMIC DNA]</scope>
    <source>
        <strain evidence="3">ATCC 39867 / T7901</strain>
    </source>
</reference>
<dbReference type="RefSeq" id="WP_015819486.1">
    <property type="nucleotide sequence ID" value="NC_012997.1"/>
</dbReference>
<protein>
    <submittedName>
        <fullName evidence="2">General negative regulator of transcription subunit 1</fullName>
    </submittedName>
</protein>
<dbReference type="STRING" id="377629.TERTU_2441"/>
<evidence type="ECO:0000313" key="3">
    <source>
        <dbReference type="Proteomes" id="UP000009080"/>
    </source>
</evidence>
<feature type="compositionally biased region" description="Polar residues" evidence="1">
    <location>
        <begin position="77"/>
        <end position="86"/>
    </location>
</feature>
<dbReference type="InterPro" id="IPR009749">
    <property type="entry name" value="DUF1315"/>
</dbReference>
<dbReference type="OrthoDB" id="5616307at2"/>
<dbReference type="EMBL" id="CP001614">
    <property type="protein sequence ID" value="ACR13372.1"/>
    <property type="molecule type" value="Genomic_DNA"/>
</dbReference>
<name>C5BL06_TERTT</name>
<gene>
    <name evidence="2" type="ordered locus">TERTU_2441</name>
</gene>
<dbReference type="HOGENOM" id="CLU_150108_1_0_6"/>
<keyword evidence="3" id="KW-1185">Reference proteome</keyword>
<evidence type="ECO:0000313" key="2">
    <source>
        <dbReference type="EMBL" id="ACR13372.1"/>
    </source>
</evidence>
<accession>C5BL06</accession>
<dbReference type="Pfam" id="PF07023">
    <property type="entry name" value="DUF1315"/>
    <property type="match status" value="1"/>
</dbReference>